<evidence type="ECO:0000256" key="5">
    <source>
        <dbReference type="ARBA" id="ARBA00022448"/>
    </source>
</evidence>
<dbReference type="PANTHER" id="PTHR42996:SF1">
    <property type="entry name" value="PHOSPHATE-BINDING PROTEIN PSTS"/>
    <property type="match status" value="1"/>
</dbReference>
<comment type="subunit">
    <text evidence="3 7">The complex is composed of two ATP-binding proteins (PstB), two transmembrane proteins (PstC and PstA) and a solute-binding protein (PstS).</text>
</comment>
<feature type="domain" description="PBP" evidence="9">
    <location>
        <begin position="55"/>
        <end position="254"/>
    </location>
</feature>
<dbReference type="AlphaFoldDB" id="A0A918NXE4"/>
<reference evidence="10" key="1">
    <citation type="journal article" date="2014" name="Int. J. Syst. Evol. Microbiol.">
        <title>Complete genome sequence of Corynebacterium casei LMG S-19264T (=DSM 44701T), isolated from a smear-ripened cheese.</title>
        <authorList>
            <consortium name="US DOE Joint Genome Institute (JGI-PGF)"/>
            <person name="Walter F."/>
            <person name="Albersmeier A."/>
            <person name="Kalinowski J."/>
            <person name="Ruckert C."/>
        </authorList>
    </citation>
    <scope>NUCLEOTIDE SEQUENCE</scope>
    <source>
        <strain evidence="10">KCTC 32182</strain>
    </source>
</reference>
<dbReference type="RefSeq" id="WP_215796385.1">
    <property type="nucleotide sequence ID" value="NZ_BMYX01000001.1"/>
</dbReference>
<evidence type="ECO:0000256" key="3">
    <source>
        <dbReference type="ARBA" id="ARBA00011529"/>
    </source>
</evidence>
<protein>
    <recommendedName>
        <fullName evidence="4 7">Phosphate-binding protein PstS</fullName>
    </recommendedName>
</protein>
<feature type="signal peptide" evidence="8">
    <location>
        <begin position="1"/>
        <end position="26"/>
    </location>
</feature>
<evidence type="ECO:0000259" key="9">
    <source>
        <dbReference type="Pfam" id="PF12849"/>
    </source>
</evidence>
<evidence type="ECO:0000256" key="7">
    <source>
        <dbReference type="PIRNR" id="PIRNR002756"/>
    </source>
</evidence>
<evidence type="ECO:0000313" key="10">
    <source>
        <dbReference type="EMBL" id="GGY04313.1"/>
    </source>
</evidence>
<keyword evidence="5 7" id="KW-0813">Transport</keyword>
<dbReference type="Gene3D" id="3.40.190.10">
    <property type="entry name" value="Periplasmic binding protein-like II"/>
    <property type="match status" value="2"/>
</dbReference>
<dbReference type="SUPFAM" id="SSF53850">
    <property type="entry name" value="Periplasmic binding protein-like II"/>
    <property type="match status" value="1"/>
</dbReference>
<feature type="chain" id="PRO_5037668058" description="Phosphate-binding protein PstS" evidence="8">
    <location>
        <begin position="27"/>
        <end position="383"/>
    </location>
</feature>
<evidence type="ECO:0000256" key="6">
    <source>
        <dbReference type="ARBA" id="ARBA00022592"/>
    </source>
</evidence>
<evidence type="ECO:0000313" key="11">
    <source>
        <dbReference type="Proteomes" id="UP000645257"/>
    </source>
</evidence>
<evidence type="ECO:0000256" key="1">
    <source>
        <dbReference type="ARBA" id="ARBA00002841"/>
    </source>
</evidence>
<dbReference type="GO" id="GO:0035435">
    <property type="term" value="P:phosphate ion transmembrane transport"/>
    <property type="evidence" value="ECO:0007669"/>
    <property type="project" value="InterPro"/>
</dbReference>
<dbReference type="GO" id="GO:0043190">
    <property type="term" value="C:ATP-binding cassette (ABC) transporter complex"/>
    <property type="evidence" value="ECO:0007669"/>
    <property type="project" value="InterPro"/>
</dbReference>
<keyword evidence="8" id="KW-0732">Signal</keyword>
<dbReference type="PANTHER" id="PTHR42996">
    <property type="entry name" value="PHOSPHATE-BINDING PROTEIN PSTS"/>
    <property type="match status" value="1"/>
</dbReference>
<dbReference type="EMBL" id="BMYX01000001">
    <property type="protein sequence ID" value="GGY04313.1"/>
    <property type="molecule type" value="Genomic_DNA"/>
</dbReference>
<name>A0A918NXE4_9NEIS</name>
<comment type="function">
    <text evidence="1 7">Part of the ABC transporter complex PstSACB involved in phosphate import.</text>
</comment>
<sequence length="383" mass="39505">MNSVNFKVKALVAVLAAGMLAGAASAQTVQGGGATLPEKFYKGIFASGNVIGSWTYLGTGSGTGKKAFLTNNASLFNTTGNVHFAGSDSALSAADLTTYEPNKAAFGPVIQIPAVLTSVTLPYKRAGVTQVNLTNDQVCKVFSNQITTWGGILGNGDTTPIRVVYRSDSSGTTELLATYLKEACPASYGFTKSSTFTAVVAGIPGGLPANWVAANGSSGVKTALETDGSFSYLSPDYDYAPNDASKVAKINGQLPTNISIPDSVVPPGNTGTLDPKNQLNWVPGYVLPATAGPRAKYPIYGTTNLLINQCYADGVGATTVGGAVKDFVTKLNNGGYDSLISQHQFVKLPASWLNAIKSVFITGDSNGLNIGNASVCNGKGRPS</sequence>
<dbReference type="InterPro" id="IPR050962">
    <property type="entry name" value="Phosphate-bind_PstS"/>
</dbReference>
<organism evidence="10 11">
    <name type="scientific">Paludibacterium paludis</name>
    <dbReference type="NCBI Taxonomy" id="1225769"/>
    <lineage>
        <taxon>Bacteria</taxon>
        <taxon>Pseudomonadati</taxon>
        <taxon>Pseudomonadota</taxon>
        <taxon>Betaproteobacteria</taxon>
        <taxon>Neisseriales</taxon>
        <taxon>Chromobacteriaceae</taxon>
        <taxon>Paludibacterium</taxon>
    </lineage>
</organism>
<comment type="caution">
    <text evidence="10">The sequence shown here is derived from an EMBL/GenBank/DDBJ whole genome shotgun (WGS) entry which is preliminary data.</text>
</comment>
<evidence type="ECO:0000256" key="8">
    <source>
        <dbReference type="SAM" id="SignalP"/>
    </source>
</evidence>
<keyword evidence="11" id="KW-1185">Reference proteome</keyword>
<comment type="similarity">
    <text evidence="2 7">Belongs to the PstS family.</text>
</comment>
<dbReference type="InterPro" id="IPR024370">
    <property type="entry name" value="PBP_domain"/>
</dbReference>
<evidence type="ECO:0000256" key="2">
    <source>
        <dbReference type="ARBA" id="ARBA00008725"/>
    </source>
</evidence>
<reference evidence="10" key="2">
    <citation type="submission" date="2020-09" db="EMBL/GenBank/DDBJ databases">
        <authorList>
            <person name="Sun Q."/>
            <person name="Kim S."/>
        </authorList>
    </citation>
    <scope>NUCLEOTIDE SEQUENCE</scope>
    <source>
        <strain evidence="10">KCTC 32182</strain>
    </source>
</reference>
<dbReference type="InterPro" id="IPR005673">
    <property type="entry name" value="ABC_phos-bd_PstS"/>
</dbReference>
<keyword evidence="6 7" id="KW-0592">Phosphate transport</keyword>
<dbReference type="Pfam" id="PF12849">
    <property type="entry name" value="PBP_like_2"/>
    <property type="match status" value="1"/>
</dbReference>
<accession>A0A918NXE4</accession>
<dbReference type="Proteomes" id="UP000645257">
    <property type="component" value="Unassembled WGS sequence"/>
</dbReference>
<gene>
    <name evidence="10" type="primary">phoA2</name>
    <name evidence="10" type="ORF">GCM10011289_03530</name>
</gene>
<proteinExistence type="inferred from homology"/>
<dbReference type="GO" id="GO:0042301">
    <property type="term" value="F:phosphate ion binding"/>
    <property type="evidence" value="ECO:0007669"/>
    <property type="project" value="InterPro"/>
</dbReference>
<dbReference type="PIRSF" id="PIRSF002756">
    <property type="entry name" value="PstS"/>
    <property type="match status" value="1"/>
</dbReference>
<evidence type="ECO:0000256" key="4">
    <source>
        <dbReference type="ARBA" id="ARBA00021889"/>
    </source>
</evidence>